<dbReference type="Pfam" id="PF13443">
    <property type="entry name" value="HTH_26"/>
    <property type="match status" value="1"/>
</dbReference>
<dbReference type="RefSeq" id="WP_127764246.1">
    <property type="nucleotide sequence ID" value="NZ_SADE01000001.1"/>
</dbReference>
<dbReference type="OrthoDB" id="8902678at2"/>
<dbReference type="InterPro" id="IPR010982">
    <property type="entry name" value="Lambda_DNA-bd_dom_sf"/>
</dbReference>
<protein>
    <submittedName>
        <fullName evidence="2">XRE family transcriptional regulator</fullName>
    </submittedName>
</protein>
<dbReference type="Gene3D" id="1.10.260.40">
    <property type="entry name" value="lambda repressor-like DNA-binding domains"/>
    <property type="match status" value="1"/>
</dbReference>
<organism evidence="2 3">
    <name type="scientific">Hwanghaeella grinnelliae</name>
    <dbReference type="NCBI Taxonomy" id="2500179"/>
    <lineage>
        <taxon>Bacteria</taxon>
        <taxon>Pseudomonadati</taxon>
        <taxon>Pseudomonadota</taxon>
        <taxon>Alphaproteobacteria</taxon>
        <taxon>Rhodospirillales</taxon>
        <taxon>Rhodospirillaceae</taxon>
        <taxon>Hwanghaeella</taxon>
    </lineage>
</organism>
<evidence type="ECO:0000313" key="2">
    <source>
        <dbReference type="EMBL" id="RVU38875.1"/>
    </source>
</evidence>
<accession>A0A437QWF6</accession>
<keyword evidence="3" id="KW-1185">Reference proteome</keyword>
<sequence>MALDGFPANLRLLCSERSSVSQICREIGVNRQQFNSYLSGRSRPSNHNLLKICRYFDVTATELERPSAEFARNRQPATALVGTGGPNRMIGLLKQAMGTKNPSMQRHVGFYHSYFQAPHDPNSIERAFISLYEEGGNFFTKSIERLDSPGRPKTFSKYEGIASFLGDKIFVVEFETLSKDTIVETILYPTYRRSLSYLYGLTFGTTSFGDRAPFSTPIVWRYLGASVDAKEALAQCGMFNADSTAINPTVRKMLRENFQLTGSATTVEREW</sequence>
<dbReference type="GO" id="GO:0003677">
    <property type="term" value="F:DNA binding"/>
    <property type="evidence" value="ECO:0007669"/>
    <property type="project" value="InterPro"/>
</dbReference>
<name>A0A437QWF6_9PROT</name>
<dbReference type="EMBL" id="SADE01000001">
    <property type="protein sequence ID" value="RVU38875.1"/>
    <property type="molecule type" value="Genomic_DNA"/>
</dbReference>
<dbReference type="PROSITE" id="PS50943">
    <property type="entry name" value="HTH_CROC1"/>
    <property type="match status" value="1"/>
</dbReference>
<dbReference type="SMART" id="SM00530">
    <property type="entry name" value="HTH_XRE"/>
    <property type="match status" value="1"/>
</dbReference>
<dbReference type="AlphaFoldDB" id="A0A437QWF6"/>
<comment type="caution">
    <text evidence="2">The sequence shown here is derived from an EMBL/GenBank/DDBJ whole genome shotgun (WGS) entry which is preliminary data.</text>
</comment>
<feature type="domain" description="HTH cro/C1-type" evidence="1">
    <location>
        <begin position="19"/>
        <end position="63"/>
    </location>
</feature>
<evidence type="ECO:0000313" key="3">
    <source>
        <dbReference type="Proteomes" id="UP000287447"/>
    </source>
</evidence>
<reference evidence="3" key="1">
    <citation type="submission" date="2019-01" db="EMBL/GenBank/DDBJ databases">
        <title>Gri0909 isolated from a small marine red alga.</title>
        <authorList>
            <person name="Kim J."/>
            <person name="Jeong S.E."/>
            <person name="Jeon C.O."/>
        </authorList>
    </citation>
    <scope>NUCLEOTIDE SEQUENCE [LARGE SCALE GENOMIC DNA]</scope>
    <source>
        <strain evidence="3">Gri0909</strain>
    </source>
</reference>
<dbReference type="Proteomes" id="UP000287447">
    <property type="component" value="Unassembled WGS sequence"/>
</dbReference>
<dbReference type="SUPFAM" id="SSF47413">
    <property type="entry name" value="lambda repressor-like DNA-binding domains"/>
    <property type="match status" value="1"/>
</dbReference>
<gene>
    <name evidence="2" type="ORF">EOI86_06310</name>
</gene>
<evidence type="ECO:0000259" key="1">
    <source>
        <dbReference type="PROSITE" id="PS50943"/>
    </source>
</evidence>
<dbReference type="InterPro" id="IPR001387">
    <property type="entry name" value="Cro/C1-type_HTH"/>
</dbReference>
<dbReference type="CDD" id="cd00093">
    <property type="entry name" value="HTH_XRE"/>
    <property type="match status" value="1"/>
</dbReference>
<proteinExistence type="predicted"/>